<name>A0ACC1KTF3_9FUNG</name>
<reference evidence="1" key="1">
    <citation type="submission" date="2022-07" db="EMBL/GenBank/DDBJ databases">
        <title>Phylogenomic reconstructions and comparative analyses of Kickxellomycotina fungi.</title>
        <authorList>
            <person name="Reynolds N.K."/>
            <person name="Stajich J.E."/>
            <person name="Barry K."/>
            <person name="Grigoriev I.V."/>
            <person name="Crous P."/>
            <person name="Smith M.E."/>
        </authorList>
    </citation>
    <scope>NUCLEOTIDE SEQUENCE</scope>
    <source>
        <strain evidence="1">BCRC 34780</strain>
    </source>
</reference>
<sequence>MAGRLPDTELLVLVDELLDVLQQPDYGAAQRTGLMNEVLTAVGRSGNTGCFLGIFERFAARHTPLNYTTFGILLRNACNAESDARELRQIYHLIVSSEDALLQMNERIFAMFIDNFVRHGRVDYALAVVDDLRGHPHARYTARHLERIFAYYASAGMGRRALELYRDMIDRDGLRPLWSIYVCTVEAVVRDSNLLEEASEADDGRMVDLLGPEAAQVVSIVASSEPGHSGRMRDAFALPDASGPKSVLALAALVLRAHRLVDAYTWHASRGRRGHASAAMSDGEFRELVDQMRTVIDRVLAQSSDDGVPQELYHMAISLFAMARDYETAQRVYDYMVTERSMDPTVETFDVLLRSFARGSSVSTAAELFEELRGQDRPLFRVTGNILIRGFLAAGQPHQAIDVYAYMTGRPTPLADHAEYSDYQPGTLCDAYTFALLITGLVDEALLKEAVVVFEDAFSILPFVPRQLLETLVSRLEESGMVDFAQLCLRRYSRRVENSQPAELQPTGSDNAPDHLPLSYFGYLLSKRS</sequence>
<protein>
    <submittedName>
        <fullName evidence="1">Uncharacterized protein</fullName>
    </submittedName>
</protein>
<keyword evidence="2" id="KW-1185">Reference proteome</keyword>
<organism evidence="1 2">
    <name type="scientific">Coemansia helicoidea</name>
    <dbReference type="NCBI Taxonomy" id="1286919"/>
    <lineage>
        <taxon>Eukaryota</taxon>
        <taxon>Fungi</taxon>
        <taxon>Fungi incertae sedis</taxon>
        <taxon>Zoopagomycota</taxon>
        <taxon>Kickxellomycotina</taxon>
        <taxon>Kickxellomycetes</taxon>
        <taxon>Kickxellales</taxon>
        <taxon>Kickxellaceae</taxon>
        <taxon>Coemansia</taxon>
    </lineage>
</organism>
<comment type="caution">
    <text evidence="1">The sequence shown here is derived from an EMBL/GenBank/DDBJ whole genome shotgun (WGS) entry which is preliminary data.</text>
</comment>
<dbReference type="Proteomes" id="UP001140087">
    <property type="component" value="Unassembled WGS sequence"/>
</dbReference>
<accession>A0ACC1KTF3</accession>
<evidence type="ECO:0000313" key="1">
    <source>
        <dbReference type="EMBL" id="KAJ2794999.1"/>
    </source>
</evidence>
<dbReference type="EMBL" id="JANBUN010002309">
    <property type="protein sequence ID" value="KAJ2794999.1"/>
    <property type="molecule type" value="Genomic_DNA"/>
</dbReference>
<proteinExistence type="predicted"/>
<gene>
    <name evidence="1" type="ORF">H4R21_005287</name>
</gene>
<evidence type="ECO:0000313" key="2">
    <source>
        <dbReference type="Proteomes" id="UP001140087"/>
    </source>
</evidence>